<dbReference type="OrthoDB" id="419276at2"/>
<dbReference type="GO" id="GO:0007165">
    <property type="term" value="P:signal transduction"/>
    <property type="evidence" value="ECO:0007669"/>
    <property type="project" value="UniProtKB-KW"/>
</dbReference>
<dbReference type="Pfam" id="PF00672">
    <property type="entry name" value="HAMP"/>
    <property type="match status" value="2"/>
</dbReference>
<dbReference type="Proteomes" id="UP000239576">
    <property type="component" value="Unassembled WGS sequence"/>
</dbReference>
<evidence type="ECO:0000313" key="15">
    <source>
        <dbReference type="EMBL" id="PSB23543.1"/>
    </source>
</evidence>
<dbReference type="SUPFAM" id="SSF158472">
    <property type="entry name" value="HAMP domain-like"/>
    <property type="match status" value="1"/>
</dbReference>
<dbReference type="Pfam" id="PF02743">
    <property type="entry name" value="dCache_1"/>
    <property type="match status" value="1"/>
</dbReference>
<evidence type="ECO:0000313" key="16">
    <source>
        <dbReference type="Proteomes" id="UP000239576"/>
    </source>
</evidence>
<dbReference type="Gene3D" id="6.10.340.10">
    <property type="match status" value="1"/>
</dbReference>
<evidence type="ECO:0000256" key="4">
    <source>
        <dbReference type="ARBA" id="ARBA00022692"/>
    </source>
</evidence>
<dbReference type="GO" id="GO:0005886">
    <property type="term" value="C:plasma membrane"/>
    <property type="evidence" value="ECO:0007669"/>
    <property type="project" value="UniProtKB-SubCell"/>
</dbReference>
<dbReference type="PROSITE" id="PS50885">
    <property type="entry name" value="HAMP"/>
    <property type="match status" value="2"/>
</dbReference>
<keyword evidence="6 11" id="KW-0472">Membrane</keyword>
<feature type="domain" description="HAMP" evidence="14">
    <location>
        <begin position="630"/>
        <end position="681"/>
    </location>
</feature>
<dbReference type="InterPro" id="IPR029016">
    <property type="entry name" value="GAF-like_dom_sf"/>
</dbReference>
<dbReference type="GO" id="GO:0006935">
    <property type="term" value="P:chemotaxis"/>
    <property type="evidence" value="ECO:0007669"/>
    <property type="project" value="UniProtKB-KW"/>
</dbReference>
<evidence type="ECO:0000256" key="11">
    <source>
        <dbReference type="SAM" id="Phobius"/>
    </source>
</evidence>
<keyword evidence="16" id="KW-1185">Reference proteome</keyword>
<evidence type="ECO:0000256" key="1">
    <source>
        <dbReference type="ARBA" id="ARBA00004651"/>
    </source>
</evidence>
<evidence type="ECO:0000256" key="3">
    <source>
        <dbReference type="ARBA" id="ARBA00022500"/>
    </source>
</evidence>
<sequence length="958" mass="103800">MTPTPNSSPQNRLTHQSFDAIQADRTITDGLPAAPLWPIGSSKHEATRSPTWKEVQPELETLQQFPIGSSNWWQRLSVRTKAVFIAMTIGTFPILFVGTTTYLVTNQSIQQQVLQAEETSALDLEGKLNNFMDERYSDIQAFAQLNLFADSKLRYKASLAEKQKALEQYTRSARIGNVQVYDSVVVADLDGNVLAKSKDNPQNPQPSKLFDRDYFQAVLKADKPIIGYPQTSIFSNEFSIFTVAPIKDSETGQTIAIIRARIPLSVLKQVFGETAVSGEAFFLKSSENQIIAASDPTLIQKKVADEFPNVALQNEQKQTAVTARAAGQNREVITYLPNQELSKAYNLKWGLLITRPVAIAFLLQRQLLLTTLLGTGGIALIVAAIATGIATRATRPVLNAAEAVGKIGQGDLAARVAVEGEDEIASLGININSMAVQLQESLNLQAFEAAQERLITAAKGSNVVQAADLQVIFDEAVEGARQLFNFDRIVIYRLRTNSNAGIVAESVDSNWSTALDEGVSDSCIPEELRAAYQAGRVVATNDVSISGFHPEHLNLLKRLQVKASLITPIVGAGQLYGLLIAHYCSTTYNWQESEINFLQRLGNELALSIYRVELLEQTTNLAEEQRELKEGLQKRALELLLEVDPISKGDLTTQAKVTADEIGTIADSYNATVDSLRKIVQQVQVAANQVSVTTNASQVSVQSLSEEALRQAEAIAAALKVAEETAIVVRQVAVNTERAEMAVQEAAQSVEEGDAAMNRTVDGIMAIRATVADTAKKVKHLGESSQKISTVVDLIGSFAAQTNMLALNAAIEASRAGEEGRGFAVVADEVRTLARQSAEATEEIRKLVVSIQAETNEVVTAMESGTEQVVIGTQLVNETRQSLNKITAVSAQISALVEAIAQATVVQSQASEEVTQTMKDVAAIANRTSTEAGQVSSSFEELRKVAQTLQAEVGQFKV</sequence>
<keyword evidence="2" id="KW-1003">Cell membrane</keyword>
<dbReference type="InterPro" id="IPR003018">
    <property type="entry name" value="GAF"/>
</dbReference>
<evidence type="ECO:0000256" key="5">
    <source>
        <dbReference type="ARBA" id="ARBA00022989"/>
    </source>
</evidence>
<protein>
    <submittedName>
        <fullName evidence="15">Chemotaxis protein</fullName>
    </submittedName>
</protein>
<evidence type="ECO:0000256" key="8">
    <source>
        <dbReference type="ARBA" id="ARBA00029447"/>
    </source>
</evidence>
<dbReference type="Gene3D" id="1.10.287.950">
    <property type="entry name" value="Methyl-accepting chemotaxis protein"/>
    <property type="match status" value="1"/>
</dbReference>
<keyword evidence="4 11" id="KW-0812">Transmembrane</keyword>
<dbReference type="SMART" id="SM00065">
    <property type="entry name" value="GAF"/>
    <property type="match status" value="1"/>
</dbReference>
<reference evidence="16" key="1">
    <citation type="submission" date="2018-02" db="EMBL/GenBank/DDBJ databases">
        <authorList>
            <person name="Moore K."/>
            <person name="Momper L."/>
        </authorList>
    </citation>
    <scope>NUCLEOTIDE SEQUENCE [LARGE SCALE GENOMIC DNA]</scope>
    <source>
        <strain evidence="16">ULC18</strain>
    </source>
</reference>
<organism evidence="15 16">
    <name type="scientific">Stenomitos frigidus ULC18</name>
    <dbReference type="NCBI Taxonomy" id="2107698"/>
    <lineage>
        <taxon>Bacteria</taxon>
        <taxon>Bacillati</taxon>
        <taxon>Cyanobacteriota</taxon>
        <taxon>Cyanophyceae</taxon>
        <taxon>Leptolyngbyales</taxon>
        <taxon>Leptolyngbyaceae</taxon>
        <taxon>Stenomitos</taxon>
    </lineage>
</organism>
<dbReference type="CDD" id="cd06225">
    <property type="entry name" value="HAMP"/>
    <property type="match status" value="2"/>
</dbReference>
<dbReference type="Gene3D" id="3.30.450.20">
    <property type="entry name" value="PAS domain"/>
    <property type="match status" value="1"/>
</dbReference>
<feature type="transmembrane region" description="Helical" evidence="11">
    <location>
        <begin position="82"/>
        <end position="104"/>
    </location>
</feature>
<dbReference type="PROSITE" id="PS50111">
    <property type="entry name" value="CHEMOTAXIS_TRANSDUC_2"/>
    <property type="match status" value="1"/>
</dbReference>
<dbReference type="Pfam" id="PF00015">
    <property type="entry name" value="MCPsignal"/>
    <property type="match status" value="1"/>
</dbReference>
<dbReference type="AlphaFoldDB" id="A0A2T1DSR6"/>
<comment type="similarity">
    <text evidence="8">Belongs to the methyl-accepting chemotaxis (MCP) protein family.</text>
</comment>
<dbReference type="FunFam" id="1.10.287.950:FF:000001">
    <property type="entry name" value="Methyl-accepting chemotaxis sensory transducer"/>
    <property type="match status" value="1"/>
</dbReference>
<keyword evidence="7 9" id="KW-0807">Transducer</keyword>
<dbReference type="RefSeq" id="WP_106261154.1">
    <property type="nucleotide sequence ID" value="NZ_CAWNSW010000115.1"/>
</dbReference>
<dbReference type="SUPFAM" id="SSF55781">
    <property type="entry name" value="GAF domain-like"/>
    <property type="match status" value="1"/>
</dbReference>
<feature type="domain" description="Phytochrome chromophore attachment site" evidence="12">
    <location>
        <begin position="468"/>
        <end position="604"/>
    </location>
</feature>
<dbReference type="InterPro" id="IPR003660">
    <property type="entry name" value="HAMP_dom"/>
</dbReference>
<evidence type="ECO:0000256" key="6">
    <source>
        <dbReference type="ARBA" id="ARBA00023136"/>
    </source>
</evidence>
<dbReference type="CDD" id="cd11386">
    <property type="entry name" value="MCP_signal"/>
    <property type="match status" value="1"/>
</dbReference>
<feature type="transmembrane region" description="Helical" evidence="11">
    <location>
        <begin position="367"/>
        <end position="390"/>
    </location>
</feature>
<keyword evidence="5 11" id="KW-1133">Transmembrane helix</keyword>
<evidence type="ECO:0000256" key="10">
    <source>
        <dbReference type="SAM" id="Coils"/>
    </source>
</evidence>
<proteinExistence type="inferred from homology"/>
<dbReference type="InterPro" id="IPR033479">
    <property type="entry name" value="dCache_1"/>
</dbReference>
<evidence type="ECO:0000259" key="13">
    <source>
        <dbReference type="PROSITE" id="PS50111"/>
    </source>
</evidence>
<dbReference type="Gene3D" id="3.30.450.40">
    <property type="match status" value="1"/>
</dbReference>
<evidence type="ECO:0000256" key="7">
    <source>
        <dbReference type="ARBA" id="ARBA00023224"/>
    </source>
</evidence>
<dbReference type="InterPro" id="IPR004089">
    <property type="entry name" value="MCPsignal_dom"/>
</dbReference>
<evidence type="ECO:0000259" key="14">
    <source>
        <dbReference type="PROSITE" id="PS50885"/>
    </source>
</evidence>
<comment type="caution">
    <text evidence="15">The sequence shown here is derived from an EMBL/GenBank/DDBJ whole genome shotgun (WGS) entry which is preliminary data.</text>
</comment>
<dbReference type="PROSITE" id="PS50046">
    <property type="entry name" value="PHYTOCHROME_2"/>
    <property type="match status" value="1"/>
</dbReference>
<name>A0A2T1DSR6_9CYAN</name>
<dbReference type="SMART" id="SM00304">
    <property type="entry name" value="HAMP"/>
    <property type="match status" value="3"/>
</dbReference>
<evidence type="ECO:0000259" key="12">
    <source>
        <dbReference type="PROSITE" id="PS50046"/>
    </source>
</evidence>
<evidence type="ECO:0000256" key="2">
    <source>
        <dbReference type="ARBA" id="ARBA00022475"/>
    </source>
</evidence>
<feature type="domain" description="HAMP" evidence="14">
    <location>
        <begin position="391"/>
        <end position="443"/>
    </location>
</feature>
<dbReference type="EMBL" id="PVWK01000161">
    <property type="protein sequence ID" value="PSB23543.1"/>
    <property type="molecule type" value="Genomic_DNA"/>
</dbReference>
<dbReference type="InterPro" id="IPR016132">
    <property type="entry name" value="Phyto_chromo_attachment"/>
</dbReference>
<dbReference type="CDD" id="cd18773">
    <property type="entry name" value="PDC1_HK_sensor"/>
    <property type="match status" value="1"/>
</dbReference>
<gene>
    <name evidence="15" type="ORF">C7B82_30825</name>
</gene>
<dbReference type="PANTHER" id="PTHR32089:SF114">
    <property type="entry name" value="METHYL-ACCEPTING CHEMOTAXIS PROTEIN MCPB"/>
    <property type="match status" value="1"/>
</dbReference>
<evidence type="ECO:0000256" key="9">
    <source>
        <dbReference type="PROSITE-ProRule" id="PRU00284"/>
    </source>
</evidence>
<comment type="subcellular location">
    <subcellularLocation>
        <location evidence="1">Cell membrane</location>
        <topology evidence="1">Multi-pass membrane protein</topology>
    </subcellularLocation>
</comment>
<keyword evidence="10" id="KW-0175">Coiled coil</keyword>
<feature type="domain" description="Methyl-accepting transducer" evidence="13">
    <location>
        <begin position="686"/>
        <end position="922"/>
    </location>
</feature>
<dbReference type="Pfam" id="PF01590">
    <property type="entry name" value="GAF"/>
    <property type="match status" value="1"/>
</dbReference>
<keyword evidence="3" id="KW-0145">Chemotaxis</keyword>
<dbReference type="SMART" id="SM00283">
    <property type="entry name" value="MA"/>
    <property type="match status" value="1"/>
</dbReference>
<dbReference type="SUPFAM" id="SSF58104">
    <property type="entry name" value="Methyl-accepting chemotaxis protein (MCP) signaling domain"/>
    <property type="match status" value="1"/>
</dbReference>
<dbReference type="PANTHER" id="PTHR32089">
    <property type="entry name" value="METHYL-ACCEPTING CHEMOTAXIS PROTEIN MCPB"/>
    <property type="match status" value="1"/>
</dbReference>
<accession>A0A2T1DSR6</accession>
<feature type="coiled-coil region" evidence="10">
    <location>
        <begin position="615"/>
        <end position="642"/>
    </location>
</feature>
<reference evidence="15 16" key="2">
    <citation type="submission" date="2018-03" db="EMBL/GenBank/DDBJ databases">
        <title>The ancient ancestry and fast evolution of plastids.</title>
        <authorList>
            <person name="Moore K.R."/>
            <person name="Magnabosco C."/>
            <person name="Momper L."/>
            <person name="Gold D.A."/>
            <person name="Bosak T."/>
            <person name="Fournier G.P."/>
        </authorList>
    </citation>
    <scope>NUCLEOTIDE SEQUENCE [LARGE SCALE GENOMIC DNA]</scope>
    <source>
        <strain evidence="15 16">ULC18</strain>
    </source>
</reference>